<keyword evidence="1" id="KW-0472">Membrane</keyword>
<name>A0A370BIB4_ASPNG</name>
<dbReference type="EMBL" id="KZ851978">
    <property type="protein sequence ID" value="RDH14168.1"/>
    <property type="molecule type" value="Genomic_DNA"/>
</dbReference>
<gene>
    <name evidence="2" type="ORF">M747DRAFT_290969</name>
</gene>
<organism evidence="2 3">
    <name type="scientific">Aspergillus niger ATCC 13496</name>
    <dbReference type="NCBI Taxonomy" id="1353008"/>
    <lineage>
        <taxon>Eukaryota</taxon>
        <taxon>Fungi</taxon>
        <taxon>Dikarya</taxon>
        <taxon>Ascomycota</taxon>
        <taxon>Pezizomycotina</taxon>
        <taxon>Eurotiomycetes</taxon>
        <taxon>Eurotiomycetidae</taxon>
        <taxon>Eurotiales</taxon>
        <taxon>Aspergillaceae</taxon>
        <taxon>Aspergillus</taxon>
        <taxon>Aspergillus subgen. Circumdati</taxon>
    </lineage>
</organism>
<evidence type="ECO:0000313" key="3">
    <source>
        <dbReference type="Proteomes" id="UP000253845"/>
    </source>
</evidence>
<accession>A0A370BIB4</accession>
<keyword evidence="1" id="KW-1133">Transmembrane helix</keyword>
<dbReference type="AlphaFoldDB" id="A0A370BIB4"/>
<protein>
    <submittedName>
        <fullName evidence="2">Uncharacterized protein</fullName>
    </submittedName>
</protein>
<reference evidence="2 3" key="1">
    <citation type="submission" date="2018-07" db="EMBL/GenBank/DDBJ databases">
        <title>Section-level genome sequencing of Aspergillus section Nigri to investigate inter- and intra-species variation.</title>
        <authorList>
            <consortium name="DOE Joint Genome Institute"/>
            <person name="Vesth T.C."/>
            <person name="Nybo J.L."/>
            <person name="Theobald S."/>
            <person name="Frisvad J.C."/>
            <person name="Larsen T.O."/>
            <person name="Nielsen K.F."/>
            <person name="Hoof J.B."/>
            <person name="Brandl J."/>
            <person name="Salamov A."/>
            <person name="Riley R."/>
            <person name="Gladden J.M."/>
            <person name="Phatale P."/>
            <person name="Nielsen M.T."/>
            <person name="Lyhne E.K."/>
            <person name="Kogle M.E."/>
            <person name="Strasser K."/>
            <person name="McDonnell E."/>
            <person name="Barry K."/>
            <person name="Clum A."/>
            <person name="Chen C."/>
            <person name="Nolan M."/>
            <person name="Sandor L."/>
            <person name="Kuo A."/>
            <person name="Lipzen A."/>
            <person name="Hainaut M."/>
            <person name="Drula E."/>
            <person name="Tsang A."/>
            <person name="Magnuson J.K."/>
            <person name="Henrissat B."/>
            <person name="Wiebenga A."/>
            <person name="Simmons B.A."/>
            <person name="Makela M.R."/>
            <person name="De vries R.P."/>
            <person name="Grigoriev I.V."/>
            <person name="Mortensen U.H."/>
            <person name="Baker S.E."/>
            <person name="Andersen M.R."/>
        </authorList>
    </citation>
    <scope>NUCLEOTIDE SEQUENCE [LARGE SCALE GENOMIC DNA]</scope>
    <source>
        <strain evidence="2 3">ATCC 13496</strain>
    </source>
</reference>
<proteinExistence type="predicted"/>
<evidence type="ECO:0000313" key="2">
    <source>
        <dbReference type="EMBL" id="RDH14168.1"/>
    </source>
</evidence>
<feature type="transmembrane region" description="Helical" evidence="1">
    <location>
        <begin position="84"/>
        <end position="107"/>
    </location>
</feature>
<sequence length="262" mass="28685">MAIVEYRRLGGLCSSGYARWHHGREITSARAVGLVTKGCQSSFCAGRTMRDIQVALVDIGIQWALDLAELRLSLDDPARYGNGIMLVSCLLSCCLVVVAAAAAAAAARMRDIFGQNAESGDNGGGGGGGVLRDFSTTEACLSLLLDCDAVIGYCAYGCRGHGLYRLCWEENSQGICRTAKPYSDSIHEYHMRSFTAHYAPAPDSNTVAPGTIMHIFRVPNAPRRIYSVGSKWHGRMHRRFDCELRTEALCEDQMQFVYRSPM</sequence>
<dbReference type="Proteomes" id="UP000253845">
    <property type="component" value="Unassembled WGS sequence"/>
</dbReference>
<evidence type="ECO:0000256" key="1">
    <source>
        <dbReference type="SAM" id="Phobius"/>
    </source>
</evidence>
<keyword evidence="1" id="KW-0812">Transmembrane</keyword>
<dbReference type="VEuPathDB" id="FungiDB:M747DRAFT_290969"/>